<feature type="domain" description="DUF83" evidence="11">
    <location>
        <begin position="58"/>
        <end position="138"/>
    </location>
</feature>
<comment type="subunit">
    <text evidence="9 10">Homodimer, forms a heterotetramer with a Cas2 homodimer.</text>
</comment>
<dbReference type="GO" id="GO:0016787">
    <property type="term" value="F:hydrolase activity"/>
    <property type="evidence" value="ECO:0007669"/>
    <property type="project" value="UniProtKB-KW"/>
</dbReference>
<dbReference type="GO" id="GO:0051607">
    <property type="term" value="P:defense response to virus"/>
    <property type="evidence" value="ECO:0007669"/>
    <property type="project" value="UniProtKB-UniRule"/>
</dbReference>
<dbReference type="PANTHER" id="PTHR34353:SF2">
    <property type="entry name" value="CRISPR-ASSOCIATED ENDONUCLEASE CAS1 1"/>
    <property type="match status" value="1"/>
</dbReference>
<keyword evidence="1 10" id="KW-0540">Nuclease</keyword>
<evidence type="ECO:0000256" key="4">
    <source>
        <dbReference type="ARBA" id="ARBA00022801"/>
    </source>
</evidence>
<organism evidence="12 13">
    <name type="scientific">Roseimicrobium gellanilyticum</name>
    <dbReference type="NCBI Taxonomy" id="748857"/>
    <lineage>
        <taxon>Bacteria</taxon>
        <taxon>Pseudomonadati</taxon>
        <taxon>Verrucomicrobiota</taxon>
        <taxon>Verrucomicrobiia</taxon>
        <taxon>Verrucomicrobiales</taxon>
        <taxon>Verrucomicrobiaceae</taxon>
        <taxon>Roseimicrobium</taxon>
    </lineage>
</organism>
<sequence length="534" mass="59433">MLSSERLGVVAKMDLIEVTMGVSTSHGDEAVAPLSVTPVDYKAGAPRPGADANELWDTDKMQLGLQILILRDNGYTCDEGVIYYRATRQRVRLPMTPEIEEWIQERIQQARATALGSLPPPLVGSPKCVRCSLAPVCLPDETRMLATRDVQSGPEPAPLNLAESNGRDNGETVFIRRLIAARDDERALYLNTPGIRVGRKNEVLVMKDGEAVLDEVRARDVTHVALFGNIQLSTQALQMLCELEVPIAYFSMGGWFYGLTRGHGMKNVLTRIEQFRAAEDGRRCLALASRFVNGKIRNQRTLLMRLHVEAAPAVLLRLKQAALDALAARSIEALLGIEGAAAALYFQHFGGMIKVERDDDELPGLGSAEPEPEKEPEFAFDFTKRSRRPSTDPVNALLSLAYSLLAKDCTIAAHAVGFDPYVGFYHQPRFGRPALALDLMEEFRPLVAESTVLTALNNRMITPRHFVRAGDAVNLTPAGRKIFFQAYEQRMNTLITHPIFDYRVSYRRVLELQSRLLARHLTGEIPEYVPMVTR</sequence>
<gene>
    <name evidence="10" type="primary">cas1</name>
    <name evidence="12" type="ORF">DES53_112112</name>
</gene>
<feature type="binding site" evidence="10">
    <location>
        <position position="426"/>
    </location>
    <ligand>
        <name>Mn(2+)</name>
        <dbReference type="ChEBI" id="CHEBI:29035"/>
    </ligand>
</feature>
<dbReference type="Gene3D" id="3.90.320.10">
    <property type="match status" value="1"/>
</dbReference>
<accession>A0A366H9B0</accession>
<evidence type="ECO:0000256" key="7">
    <source>
        <dbReference type="ARBA" id="ARBA00023125"/>
    </source>
</evidence>
<comment type="caution">
    <text evidence="12">The sequence shown here is derived from an EMBL/GenBank/DDBJ whole genome shotgun (WGS) entry which is preliminary data.</text>
</comment>
<name>A0A366H9B0_9BACT</name>
<dbReference type="GO" id="GO:0004519">
    <property type="term" value="F:endonuclease activity"/>
    <property type="evidence" value="ECO:0007669"/>
    <property type="project" value="UniProtKB-UniRule"/>
</dbReference>
<evidence type="ECO:0000313" key="13">
    <source>
        <dbReference type="Proteomes" id="UP000253426"/>
    </source>
</evidence>
<evidence type="ECO:0000256" key="5">
    <source>
        <dbReference type="ARBA" id="ARBA00022842"/>
    </source>
</evidence>
<dbReference type="Gene3D" id="3.100.10.20">
    <property type="entry name" value="CRISPR-associated endonuclease Cas1, N-terminal domain"/>
    <property type="match status" value="1"/>
</dbReference>
<dbReference type="NCBIfam" id="TIGR00287">
    <property type="entry name" value="cas1"/>
    <property type="match status" value="2"/>
</dbReference>
<keyword evidence="4 10" id="KW-0378">Hydrolase</keyword>
<dbReference type="Proteomes" id="UP000253426">
    <property type="component" value="Unassembled WGS sequence"/>
</dbReference>
<keyword evidence="7 10" id="KW-0238">DNA-binding</keyword>
<comment type="similarity">
    <text evidence="10">Belongs to the CRISPR-associated endonuclease Cas1 family.</text>
</comment>
<keyword evidence="5 10" id="KW-0460">Magnesium</keyword>
<evidence type="ECO:0000256" key="8">
    <source>
        <dbReference type="ARBA" id="ARBA00023211"/>
    </source>
</evidence>
<evidence type="ECO:0000256" key="3">
    <source>
        <dbReference type="ARBA" id="ARBA00022759"/>
    </source>
</evidence>
<evidence type="ECO:0000256" key="2">
    <source>
        <dbReference type="ARBA" id="ARBA00022723"/>
    </source>
</evidence>
<dbReference type="Pfam" id="PF01930">
    <property type="entry name" value="Cas_Cas4"/>
    <property type="match status" value="1"/>
</dbReference>
<evidence type="ECO:0000313" key="12">
    <source>
        <dbReference type="EMBL" id="RBP38114.1"/>
    </source>
</evidence>
<evidence type="ECO:0000256" key="9">
    <source>
        <dbReference type="ARBA" id="ARBA00038592"/>
    </source>
</evidence>
<dbReference type="InterPro" id="IPR002729">
    <property type="entry name" value="CRISPR-assoc_Cas1"/>
</dbReference>
<feature type="binding site" evidence="10">
    <location>
        <position position="338"/>
    </location>
    <ligand>
        <name>Mn(2+)</name>
        <dbReference type="ChEBI" id="CHEBI:29035"/>
    </ligand>
</feature>
<dbReference type="AlphaFoldDB" id="A0A366H9B0"/>
<dbReference type="InterPro" id="IPR011604">
    <property type="entry name" value="PDDEXK-like_dom_sf"/>
</dbReference>
<dbReference type="Pfam" id="PF01867">
    <property type="entry name" value="Cas_Cas1"/>
    <property type="match status" value="1"/>
</dbReference>
<keyword evidence="6 10" id="KW-0051">Antiviral defense</keyword>
<keyword evidence="13" id="KW-1185">Reference proteome</keyword>
<proteinExistence type="inferred from homology"/>
<dbReference type="GO" id="GO:0046872">
    <property type="term" value="F:metal ion binding"/>
    <property type="evidence" value="ECO:0007669"/>
    <property type="project" value="UniProtKB-UniRule"/>
</dbReference>
<reference evidence="12 13" key="1">
    <citation type="submission" date="2018-06" db="EMBL/GenBank/DDBJ databases">
        <title>Genomic Encyclopedia of Type Strains, Phase IV (KMG-IV): sequencing the most valuable type-strain genomes for metagenomic binning, comparative biology and taxonomic classification.</title>
        <authorList>
            <person name="Goeker M."/>
        </authorList>
    </citation>
    <scope>NUCLEOTIDE SEQUENCE [LARGE SCALE GENOMIC DNA]</scope>
    <source>
        <strain evidence="12 13">DSM 25532</strain>
    </source>
</reference>
<feature type="binding site" evidence="10">
    <location>
        <position position="441"/>
    </location>
    <ligand>
        <name>Mn(2+)</name>
        <dbReference type="ChEBI" id="CHEBI:29035"/>
    </ligand>
</feature>
<dbReference type="InterPro" id="IPR042206">
    <property type="entry name" value="CRISPR-assoc_Cas1_C"/>
</dbReference>
<evidence type="ECO:0000256" key="1">
    <source>
        <dbReference type="ARBA" id="ARBA00022722"/>
    </source>
</evidence>
<dbReference type="InterPro" id="IPR050646">
    <property type="entry name" value="Cas1"/>
</dbReference>
<evidence type="ECO:0000256" key="6">
    <source>
        <dbReference type="ARBA" id="ARBA00023118"/>
    </source>
</evidence>
<keyword evidence="2 10" id="KW-0479">Metal-binding</keyword>
<dbReference type="InterPro" id="IPR042211">
    <property type="entry name" value="CRISPR-assoc_Cas1_N"/>
</dbReference>
<dbReference type="Gene3D" id="1.20.120.920">
    <property type="entry name" value="CRISPR-associated endonuclease Cas1, C-terminal domain"/>
    <property type="match status" value="1"/>
</dbReference>
<evidence type="ECO:0000256" key="10">
    <source>
        <dbReference type="HAMAP-Rule" id="MF_01470"/>
    </source>
</evidence>
<dbReference type="PANTHER" id="PTHR34353">
    <property type="entry name" value="CRISPR-ASSOCIATED ENDONUCLEASE CAS1 1"/>
    <property type="match status" value="1"/>
</dbReference>
<dbReference type="GO" id="GO:0043571">
    <property type="term" value="P:maintenance of CRISPR repeat elements"/>
    <property type="evidence" value="ECO:0007669"/>
    <property type="project" value="UniProtKB-UniRule"/>
</dbReference>
<keyword evidence="8 10" id="KW-0464">Manganese</keyword>
<protein>
    <recommendedName>
        <fullName evidence="10">CRISPR-associated endonuclease Cas1</fullName>
        <ecNumber evidence="10">3.1.-.-</ecNumber>
    </recommendedName>
</protein>
<dbReference type="RefSeq" id="WP_170157414.1">
    <property type="nucleotide sequence ID" value="NZ_QNRR01000012.1"/>
</dbReference>
<dbReference type="InterPro" id="IPR022765">
    <property type="entry name" value="Dna2/Cas4_DUF83"/>
</dbReference>
<comment type="function">
    <text evidence="10">CRISPR (clustered regularly interspaced short palindromic repeat), is an adaptive immune system that provides protection against mobile genetic elements (viruses, transposable elements and conjugative plasmids). CRISPR clusters contain spacers, sequences complementary to antecedent mobile elements, and target invading nucleic acids. CRISPR clusters are transcribed and processed into CRISPR RNA (crRNA). Acts as a dsDNA endonuclease. Involved in the integration of spacer DNA into the CRISPR cassette.</text>
</comment>
<dbReference type="EMBL" id="QNRR01000012">
    <property type="protein sequence ID" value="RBP38114.1"/>
    <property type="molecule type" value="Genomic_DNA"/>
</dbReference>
<evidence type="ECO:0000259" key="11">
    <source>
        <dbReference type="Pfam" id="PF01930"/>
    </source>
</evidence>
<comment type="cofactor">
    <cofactor evidence="10">
        <name>Mg(2+)</name>
        <dbReference type="ChEBI" id="CHEBI:18420"/>
    </cofactor>
    <cofactor evidence="10">
        <name>Mn(2+)</name>
        <dbReference type="ChEBI" id="CHEBI:29035"/>
    </cofactor>
</comment>
<dbReference type="GO" id="GO:0003677">
    <property type="term" value="F:DNA binding"/>
    <property type="evidence" value="ECO:0007669"/>
    <property type="project" value="UniProtKB-KW"/>
</dbReference>
<dbReference type="HAMAP" id="MF_01470">
    <property type="entry name" value="Cas1"/>
    <property type="match status" value="1"/>
</dbReference>
<dbReference type="EC" id="3.1.-.-" evidence="10"/>
<dbReference type="CDD" id="cd09634">
    <property type="entry name" value="Cas1_I-II-III"/>
    <property type="match status" value="1"/>
</dbReference>
<keyword evidence="3 10" id="KW-0255">Endonuclease</keyword>